<dbReference type="Pfam" id="PF04438">
    <property type="entry name" value="zf-HIT"/>
    <property type="match status" value="1"/>
</dbReference>
<evidence type="ECO:0000313" key="7">
    <source>
        <dbReference type="Proteomes" id="UP000583929"/>
    </source>
</evidence>
<feature type="compositionally biased region" description="Basic and acidic residues" evidence="1">
    <location>
        <begin position="496"/>
        <end position="509"/>
    </location>
</feature>
<proteinExistence type="predicted"/>
<name>A0A7J6GMF0_CANSA</name>
<keyword evidence="2" id="KW-0472">Membrane</keyword>
<evidence type="ECO:0000256" key="2">
    <source>
        <dbReference type="SAM" id="Phobius"/>
    </source>
</evidence>
<accession>A0A7J6GMF0</accession>
<evidence type="ECO:0000313" key="4">
    <source>
        <dbReference type="EMBL" id="KAF4370059.1"/>
    </source>
</evidence>
<organism evidence="5 6">
    <name type="scientific">Cannabis sativa</name>
    <name type="common">Hemp</name>
    <name type="synonym">Marijuana</name>
    <dbReference type="NCBI Taxonomy" id="3483"/>
    <lineage>
        <taxon>Eukaryota</taxon>
        <taxon>Viridiplantae</taxon>
        <taxon>Streptophyta</taxon>
        <taxon>Embryophyta</taxon>
        <taxon>Tracheophyta</taxon>
        <taxon>Spermatophyta</taxon>
        <taxon>Magnoliopsida</taxon>
        <taxon>eudicotyledons</taxon>
        <taxon>Gunneridae</taxon>
        <taxon>Pentapetalae</taxon>
        <taxon>rosids</taxon>
        <taxon>fabids</taxon>
        <taxon>Rosales</taxon>
        <taxon>Cannabaceae</taxon>
        <taxon>Cannabis</taxon>
    </lineage>
</organism>
<dbReference type="GO" id="GO:0006338">
    <property type="term" value="P:chromatin remodeling"/>
    <property type="evidence" value="ECO:0007669"/>
    <property type="project" value="InterPro"/>
</dbReference>
<feature type="region of interest" description="Disordered" evidence="1">
    <location>
        <begin position="133"/>
        <end position="180"/>
    </location>
</feature>
<protein>
    <recommendedName>
        <fullName evidence="3">INO80 complex subunit B-like conserved region domain-containing protein</fullName>
    </recommendedName>
</protein>
<evidence type="ECO:0000313" key="6">
    <source>
        <dbReference type="Proteomes" id="UP000525078"/>
    </source>
</evidence>
<dbReference type="AlphaFoldDB" id="A0A7J6GMF0"/>
<feature type="compositionally biased region" description="Basic and acidic residues" evidence="1">
    <location>
        <begin position="549"/>
        <end position="579"/>
    </location>
</feature>
<gene>
    <name evidence="5" type="ORF">F8388_014040</name>
    <name evidence="4" type="ORF">G4B88_028336</name>
</gene>
<evidence type="ECO:0000259" key="3">
    <source>
        <dbReference type="SMART" id="SM01406"/>
    </source>
</evidence>
<feature type="region of interest" description="Disordered" evidence="1">
    <location>
        <begin position="443"/>
        <end position="602"/>
    </location>
</feature>
<dbReference type="Pfam" id="PF04795">
    <property type="entry name" value="PAPA-1"/>
    <property type="match status" value="1"/>
</dbReference>
<feature type="compositionally biased region" description="Acidic residues" evidence="1">
    <location>
        <begin position="471"/>
        <end position="485"/>
    </location>
</feature>
<evidence type="ECO:0000256" key="1">
    <source>
        <dbReference type="SAM" id="MobiDB-lite"/>
    </source>
</evidence>
<feature type="compositionally biased region" description="Polar residues" evidence="1">
    <location>
        <begin position="510"/>
        <end position="528"/>
    </location>
</feature>
<reference evidence="6 7" key="1">
    <citation type="journal article" date="2020" name="bioRxiv">
        <title>Sequence and annotation of 42 cannabis genomes reveals extensive copy number variation in cannabinoid synthesis and pathogen resistance genes.</title>
        <authorList>
            <person name="Mckernan K.J."/>
            <person name="Helbert Y."/>
            <person name="Kane L.T."/>
            <person name="Ebling H."/>
            <person name="Zhang L."/>
            <person name="Liu B."/>
            <person name="Eaton Z."/>
            <person name="Mclaughlin S."/>
            <person name="Kingan S."/>
            <person name="Baybayan P."/>
            <person name="Concepcion G."/>
            <person name="Jordan M."/>
            <person name="Riva A."/>
            <person name="Barbazuk W."/>
            <person name="Harkins T."/>
        </authorList>
    </citation>
    <scope>NUCLEOTIDE SEQUENCE [LARGE SCALE GENOMIC DNA]</scope>
    <source>
        <strain evidence="6 7">cv. Jamaican Lion 4</strain>
        <strain evidence="4">Father</strain>
        <strain evidence="5">Mother</strain>
        <tissue evidence="5">Leaf</tissue>
    </source>
</reference>
<feature type="compositionally biased region" description="Basic and acidic residues" evidence="1">
    <location>
        <begin position="591"/>
        <end position="602"/>
    </location>
</feature>
<keyword evidence="7" id="KW-1185">Reference proteome</keyword>
<dbReference type="CDD" id="cd23021">
    <property type="entry name" value="zf-HIT_IN80B"/>
    <property type="match status" value="1"/>
</dbReference>
<dbReference type="PANTHER" id="PTHR21561:SF25">
    <property type="entry name" value="OS03G0811500 PROTEIN"/>
    <property type="match status" value="1"/>
</dbReference>
<dbReference type="SMART" id="SM01406">
    <property type="entry name" value="PAPA-1"/>
    <property type="match status" value="1"/>
</dbReference>
<dbReference type="Proteomes" id="UP000583929">
    <property type="component" value="Unassembled WGS sequence"/>
</dbReference>
<dbReference type="Proteomes" id="UP000525078">
    <property type="component" value="Unassembled WGS sequence"/>
</dbReference>
<feature type="region of interest" description="Disordered" evidence="1">
    <location>
        <begin position="261"/>
        <end position="284"/>
    </location>
</feature>
<dbReference type="GO" id="GO:0031011">
    <property type="term" value="C:Ino80 complex"/>
    <property type="evidence" value="ECO:0007669"/>
    <property type="project" value="InterPro"/>
</dbReference>
<feature type="region of interest" description="Disordered" evidence="1">
    <location>
        <begin position="305"/>
        <end position="346"/>
    </location>
</feature>
<feature type="region of interest" description="Disordered" evidence="1">
    <location>
        <begin position="367"/>
        <end position="392"/>
    </location>
</feature>
<evidence type="ECO:0000313" key="5">
    <source>
        <dbReference type="EMBL" id="KAF4383540.1"/>
    </source>
</evidence>
<dbReference type="EMBL" id="JAATIQ010000209">
    <property type="protein sequence ID" value="KAF4370059.1"/>
    <property type="molecule type" value="Genomic_DNA"/>
</dbReference>
<dbReference type="InterPro" id="IPR029523">
    <property type="entry name" value="INO80B/Ies2"/>
</dbReference>
<feature type="compositionally biased region" description="Polar residues" evidence="1">
    <location>
        <begin position="261"/>
        <end position="276"/>
    </location>
</feature>
<feature type="transmembrane region" description="Helical" evidence="2">
    <location>
        <begin position="69"/>
        <end position="89"/>
    </location>
</feature>
<sequence length="699" mass="77093">MVNEKEKIISISPSLLYHLHPLSSSLPHLTQTSLTLEEESSAHSSLITHCSTIETKPYSFSFPSFLCSLLRFFLFLLFCFLGFGPFSILSEEGSRFPFAPPAVTPGARILFDPEEFGVASRFEGINVAVRKKRSQACRRPRPDSQPNAEINDDSPMSSTPPFDDANKASSDEIVGCDSNSNGKEFSLNHYGSTVSHSNGDEDDNLHKMDINDGGFNSYYSNEPGRNGFNNKRSSEGVLAPANWKSSNAIKDGVESELRNCDVSSGWNGESSTSKQSGDGFGNDNKVKMVKLKVNGVTRTIQANSASNGVSGVVESSLKSSRHADASKLRHKQANNGDISCTDKKSGLQGIPWNSRAGFTFSLGREDSMMGKVSRKNTSGKEEEKSVRKSKRVPKRRLLDEEFGDDVDDEIRYLEKLKTSKIAVVYKEDDEEFSRKHRKLSMVSNIENVGASRPGGKDGKKKSRIDGVTGDTDYEDEADSASDGEGDGSKKRKKPRKESVDSLLDGRREMTLTTRQRALQSSKDSSATPGASFIEFPNGLPPAPSRKQKEKLTEVEQQLKKAEAAQRRKMQVEKAARESEAVAIKKILGQDSSRKKKEDKIKKRREELAQEKNANALLNASHTIRWVMSPTGTVVTFSKDMGLPSIFDPKPCGYPPPRENCAGPSCKNPYKYRDSKSKLPLCSLQCYKAIQGKVLPETTC</sequence>
<dbReference type="PANTHER" id="PTHR21561">
    <property type="entry name" value="INO80 COMPLEX SUBUNIT B"/>
    <property type="match status" value="1"/>
</dbReference>
<keyword evidence="2" id="KW-1133">Transmembrane helix</keyword>
<keyword evidence="2" id="KW-0812">Transmembrane</keyword>
<feature type="domain" description="INO80 complex subunit B-like conserved region" evidence="3">
    <location>
        <begin position="555"/>
        <end position="640"/>
    </location>
</feature>
<feature type="compositionally biased region" description="Polar residues" evidence="1">
    <location>
        <begin position="144"/>
        <end position="160"/>
    </location>
</feature>
<dbReference type="EMBL" id="JAATIP010000052">
    <property type="protein sequence ID" value="KAF4383540.1"/>
    <property type="molecule type" value="Genomic_DNA"/>
</dbReference>
<dbReference type="InterPro" id="IPR006880">
    <property type="entry name" value="INO80B_C"/>
</dbReference>
<comment type="caution">
    <text evidence="5">The sequence shown here is derived from an EMBL/GenBank/DDBJ whole genome shotgun (WGS) entry which is preliminary data.</text>
</comment>
<dbReference type="InterPro" id="IPR007529">
    <property type="entry name" value="Znf_HIT"/>
</dbReference>